<evidence type="ECO:0000313" key="2">
    <source>
        <dbReference type="Proteomes" id="UP000265520"/>
    </source>
</evidence>
<feature type="non-terminal residue" evidence="1">
    <location>
        <position position="84"/>
    </location>
</feature>
<organism evidence="1 2">
    <name type="scientific">Trifolium medium</name>
    <dbReference type="NCBI Taxonomy" id="97028"/>
    <lineage>
        <taxon>Eukaryota</taxon>
        <taxon>Viridiplantae</taxon>
        <taxon>Streptophyta</taxon>
        <taxon>Embryophyta</taxon>
        <taxon>Tracheophyta</taxon>
        <taxon>Spermatophyta</taxon>
        <taxon>Magnoliopsida</taxon>
        <taxon>eudicotyledons</taxon>
        <taxon>Gunneridae</taxon>
        <taxon>Pentapetalae</taxon>
        <taxon>rosids</taxon>
        <taxon>fabids</taxon>
        <taxon>Fabales</taxon>
        <taxon>Fabaceae</taxon>
        <taxon>Papilionoideae</taxon>
        <taxon>50 kb inversion clade</taxon>
        <taxon>NPAAA clade</taxon>
        <taxon>Hologalegina</taxon>
        <taxon>IRL clade</taxon>
        <taxon>Trifolieae</taxon>
        <taxon>Trifolium</taxon>
    </lineage>
</organism>
<sequence>LVLGGVSRVIAWRDIAGPVDMETTGICRDQLHALSITERVPLLLQDGDIRFLTANGGERRSGRNVGGCTPAGIVIAGGRNPIGW</sequence>
<reference evidence="1 2" key="1">
    <citation type="journal article" date="2018" name="Front. Plant Sci.">
        <title>Red Clover (Trifolium pratense) and Zigzag Clover (T. medium) - A Picture of Genomic Similarities and Differences.</title>
        <authorList>
            <person name="Dluhosova J."/>
            <person name="Istvanek J."/>
            <person name="Nedelnik J."/>
            <person name="Repkova J."/>
        </authorList>
    </citation>
    <scope>NUCLEOTIDE SEQUENCE [LARGE SCALE GENOMIC DNA]</scope>
    <source>
        <strain evidence="2">cv. 10/8</strain>
        <tissue evidence="1">Leaf</tissue>
    </source>
</reference>
<comment type="caution">
    <text evidence="1">The sequence shown here is derived from an EMBL/GenBank/DDBJ whole genome shotgun (WGS) entry which is preliminary data.</text>
</comment>
<name>A0A392TYF9_9FABA</name>
<evidence type="ECO:0000313" key="1">
    <source>
        <dbReference type="EMBL" id="MCI66213.1"/>
    </source>
</evidence>
<feature type="non-terminal residue" evidence="1">
    <location>
        <position position="1"/>
    </location>
</feature>
<protein>
    <submittedName>
        <fullName evidence="1">Uncharacterized protein</fullName>
    </submittedName>
</protein>
<accession>A0A392TYF9</accession>
<proteinExistence type="predicted"/>
<dbReference type="EMBL" id="LXQA010691034">
    <property type="protein sequence ID" value="MCI66213.1"/>
    <property type="molecule type" value="Genomic_DNA"/>
</dbReference>
<dbReference type="Proteomes" id="UP000265520">
    <property type="component" value="Unassembled WGS sequence"/>
</dbReference>
<keyword evidence="2" id="KW-1185">Reference proteome</keyword>
<dbReference type="AlphaFoldDB" id="A0A392TYF9"/>